<dbReference type="GO" id="GO:0008270">
    <property type="term" value="F:zinc ion binding"/>
    <property type="evidence" value="ECO:0007669"/>
    <property type="project" value="InterPro"/>
</dbReference>
<accession>A0AAJ0FUI7</accession>
<evidence type="ECO:0000256" key="1">
    <source>
        <dbReference type="ARBA" id="ARBA00023242"/>
    </source>
</evidence>
<dbReference type="Proteomes" id="UP001251528">
    <property type="component" value="Unassembled WGS sequence"/>
</dbReference>
<dbReference type="CDD" id="cd00067">
    <property type="entry name" value="GAL4"/>
    <property type="match status" value="1"/>
</dbReference>
<feature type="compositionally biased region" description="Polar residues" evidence="2">
    <location>
        <begin position="9"/>
        <end position="27"/>
    </location>
</feature>
<keyword evidence="5" id="KW-1185">Reference proteome</keyword>
<gene>
    <name evidence="4" type="ORF">QQS21_004626</name>
</gene>
<dbReference type="EMBL" id="JASWJB010000069">
    <property type="protein sequence ID" value="KAK2601843.1"/>
    <property type="molecule type" value="Genomic_DNA"/>
</dbReference>
<organism evidence="4 5">
    <name type="scientific">Conoideocrella luteorostrata</name>
    <dbReference type="NCBI Taxonomy" id="1105319"/>
    <lineage>
        <taxon>Eukaryota</taxon>
        <taxon>Fungi</taxon>
        <taxon>Dikarya</taxon>
        <taxon>Ascomycota</taxon>
        <taxon>Pezizomycotina</taxon>
        <taxon>Sordariomycetes</taxon>
        <taxon>Hypocreomycetidae</taxon>
        <taxon>Hypocreales</taxon>
        <taxon>Clavicipitaceae</taxon>
        <taxon>Conoideocrella</taxon>
    </lineage>
</organism>
<evidence type="ECO:0000313" key="4">
    <source>
        <dbReference type="EMBL" id="KAK2601843.1"/>
    </source>
</evidence>
<dbReference type="InterPro" id="IPR036864">
    <property type="entry name" value="Zn2-C6_fun-type_DNA-bd_sf"/>
</dbReference>
<feature type="domain" description="Zn(2)-C6 fungal-type" evidence="3">
    <location>
        <begin position="29"/>
        <end position="59"/>
    </location>
</feature>
<comment type="caution">
    <text evidence="4">The sequence shown here is derived from an EMBL/GenBank/DDBJ whole genome shotgun (WGS) entry which is preliminary data.</text>
</comment>
<reference evidence="4" key="1">
    <citation type="submission" date="2023-06" db="EMBL/GenBank/DDBJ databases">
        <title>Conoideocrella luteorostrata (Hypocreales: Clavicipitaceae), a potential biocontrol fungus for elongate hemlock scale in United States Christmas tree production areas.</title>
        <authorList>
            <person name="Barrett H."/>
            <person name="Lovett B."/>
            <person name="Macias A.M."/>
            <person name="Stajich J.E."/>
            <person name="Kasson M.T."/>
        </authorList>
    </citation>
    <scope>NUCLEOTIDE SEQUENCE</scope>
    <source>
        <strain evidence="4">ARSEF 14590</strain>
    </source>
</reference>
<evidence type="ECO:0000256" key="2">
    <source>
        <dbReference type="SAM" id="MobiDB-lite"/>
    </source>
</evidence>
<dbReference type="PROSITE" id="PS00463">
    <property type="entry name" value="ZN2_CY6_FUNGAL_1"/>
    <property type="match status" value="1"/>
</dbReference>
<protein>
    <recommendedName>
        <fullName evidence="3">Zn(2)-C6 fungal-type domain-containing protein</fullName>
    </recommendedName>
</protein>
<feature type="region of interest" description="Disordered" evidence="2">
    <location>
        <begin position="1"/>
        <end position="29"/>
    </location>
</feature>
<dbReference type="SUPFAM" id="SSF57701">
    <property type="entry name" value="Zn2/Cys6 DNA-binding domain"/>
    <property type="match status" value="1"/>
</dbReference>
<evidence type="ECO:0000259" key="3">
    <source>
        <dbReference type="PROSITE" id="PS00463"/>
    </source>
</evidence>
<evidence type="ECO:0000313" key="5">
    <source>
        <dbReference type="Proteomes" id="UP001251528"/>
    </source>
</evidence>
<dbReference type="AlphaFoldDB" id="A0AAJ0FUI7"/>
<name>A0AAJ0FUI7_9HYPO</name>
<dbReference type="Gene3D" id="4.10.240.10">
    <property type="entry name" value="Zn(2)-C6 fungal-type DNA-binding domain"/>
    <property type="match status" value="1"/>
</dbReference>
<keyword evidence="1" id="KW-0539">Nucleus</keyword>
<sequence>MDCLEAFSRSPSTPAGSSANGNKTQQKPACDRCKGQKLRCIWPEELDSCLRCTRANAVCKLPPSRPIGRPRRSTGGVTTMALPRTTLTKAKPKNKRTSQTVFKEGDDDRSMTANEEYNPMSAFLNCNSDMPWTLPLPSPADSTSPSPGQYCFTQGQIGQTDQFASPATTSAASPHGLMHQGALDATQHVASAPGIAAAPAGPSSYFRANFDFDLSVGFDDDVEPNYSHWMKQLGDLNVALHQHHMHERPPPRLSRHATGPTFSDINSNPPGVYVYSPLRINVASLHIGRLLSMSVQLRNLTKCIVAPESQTSRCGDVNKCHESLFQLPPIDRSAVFLALSCYIRLELIFVQTLETLRDIRNHDSLSNDNYQLLPELSVDGYALGCFKTVQLHFVIQLCEQALRMVQSHIKIIQGAVDIGGV</sequence>
<proteinExistence type="predicted"/>
<dbReference type="InterPro" id="IPR001138">
    <property type="entry name" value="Zn2Cys6_DnaBD"/>
</dbReference>
<dbReference type="GO" id="GO:0000981">
    <property type="term" value="F:DNA-binding transcription factor activity, RNA polymerase II-specific"/>
    <property type="evidence" value="ECO:0007669"/>
    <property type="project" value="InterPro"/>
</dbReference>